<dbReference type="EMBL" id="BPQV01000021">
    <property type="protein sequence ID" value="GJE29793.1"/>
    <property type="molecule type" value="Genomic_DNA"/>
</dbReference>
<protein>
    <submittedName>
        <fullName evidence="1">Uncharacterized protein</fullName>
    </submittedName>
</protein>
<evidence type="ECO:0000313" key="2">
    <source>
        <dbReference type="Proteomes" id="UP001055156"/>
    </source>
</evidence>
<keyword evidence="2" id="KW-1185">Reference proteome</keyword>
<dbReference type="Proteomes" id="UP001055156">
    <property type="component" value="Unassembled WGS sequence"/>
</dbReference>
<reference evidence="1" key="1">
    <citation type="journal article" date="2021" name="Front. Microbiol.">
        <title>Comprehensive Comparative Genomics and Phenotyping of Methylobacterium Species.</title>
        <authorList>
            <person name="Alessa O."/>
            <person name="Ogura Y."/>
            <person name="Fujitani Y."/>
            <person name="Takami H."/>
            <person name="Hayashi T."/>
            <person name="Sahin N."/>
            <person name="Tani A."/>
        </authorList>
    </citation>
    <scope>NUCLEOTIDE SEQUENCE</scope>
    <source>
        <strain evidence="1">NBRC 15689</strain>
    </source>
</reference>
<comment type="caution">
    <text evidence="1">The sequence shown here is derived from an EMBL/GenBank/DDBJ whole genome shotgun (WGS) entry which is preliminary data.</text>
</comment>
<evidence type="ECO:0000313" key="1">
    <source>
        <dbReference type="EMBL" id="GJE29793.1"/>
    </source>
</evidence>
<accession>A0ABQ4TDX4</accession>
<organism evidence="1 2">
    <name type="scientific">Methylobacterium organophilum</name>
    <dbReference type="NCBI Taxonomy" id="410"/>
    <lineage>
        <taxon>Bacteria</taxon>
        <taxon>Pseudomonadati</taxon>
        <taxon>Pseudomonadota</taxon>
        <taxon>Alphaproteobacteria</taxon>
        <taxon>Hyphomicrobiales</taxon>
        <taxon>Methylobacteriaceae</taxon>
        <taxon>Methylobacterium</taxon>
    </lineage>
</organism>
<proteinExistence type="predicted"/>
<gene>
    <name evidence="1" type="ORF">LKMONMHP_4679</name>
</gene>
<name>A0ABQ4TDX4_METOR</name>
<reference evidence="1" key="2">
    <citation type="submission" date="2021-08" db="EMBL/GenBank/DDBJ databases">
        <authorList>
            <person name="Tani A."/>
            <person name="Ola A."/>
            <person name="Ogura Y."/>
            <person name="Katsura K."/>
            <person name="Hayashi T."/>
        </authorList>
    </citation>
    <scope>NUCLEOTIDE SEQUENCE</scope>
    <source>
        <strain evidence="1">NBRC 15689</strain>
    </source>
</reference>
<sequence>MSRLLALLVLAGIAAAAAGRRPGRSLPAYVFPMSRTVH</sequence>